<dbReference type="PROSITE" id="PS51257">
    <property type="entry name" value="PROKAR_LIPOPROTEIN"/>
    <property type="match status" value="1"/>
</dbReference>
<dbReference type="EMBL" id="JAUHJS010000010">
    <property type="protein sequence ID" value="MDN4167008.1"/>
    <property type="molecule type" value="Genomic_DNA"/>
</dbReference>
<sequence>MKASVNLLLLCMLLFTSISCVDWRERDENGDPIDVLPSKTAIGKNNLGFMMDDEVWVAQKGTTLGSTITTSMGQDYLYLTAKRRFERTNDEANEIIIFHLIDKSGEGYFGKTMPYKVNSVSDSLVVYWQDELMGCTSYVEAVLLNNVDFTLTTASTDGYIVASEFSMDVRINECDSFRISDGRFDVSFGN</sequence>
<name>A0ABT8F946_9BACT</name>
<feature type="signal peptide" evidence="1">
    <location>
        <begin position="1"/>
        <end position="21"/>
    </location>
</feature>
<comment type="caution">
    <text evidence="2">The sequence shown here is derived from an EMBL/GenBank/DDBJ whole genome shotgun (WGS) entry which is preliminary data.</text>
</comment>
<dbReference type="Proteomes" id="UP001168552">
    <property type="component" value="Unassembled WGS sequence"/>
</dbReference>
<feature type="chain" id="PRO_5047492664" evidence="1">
    <location>
        <begin position="22"/>
        <end position="190"/>
    </location>
</feature>
<dbReference type="RefSeq" id="WP_320005545.1">
    <property type="nucleotide sequence ID" value="NZ_JAUHJS010000010.1"/>
</dbReference>
<evidence type="ECO:0000313" key="3">
    <source>
        <dbReference type="Proteomes" id="UP001168552"/>
    </source>
</evidence>
<protein>
    <submittedName>
        <fullName evidence="2">Uncharacterized protein</fullName>
    </submittedName>
</protein>
<evidence type="ECO:0000313" key="2">
    <source>
        <dbReference type="EMBL" id="MDN4167008.1"/>
    </source>
</evidence>
<keyword evidence="3" id="KW-1185">Reference proteome</keyword>
<gene>
    <name evidence="2" type="ORF">QWY31_15965</name>
</gene>
<keyword evidence="1" id="KW-0732">Signal</keyword>
<evidence type="ECO:0000256" key="1">
    <source>
        <dbReference type="SAM" id="SignalP"/>
    </source>
</evidence>
<organism evidence="2 3">
    <name type="scientific">Shiella aurantiaca</name>
    <dbReference type="NCBI Taxonomy" id="3058365"/>
    <lineage>
        <taxon>Bacteria</taxon>
        <taxon>Pseudomonadati</taxon>
        <taxon>Bacteroidota</taxon>
        <taxon>Cytophagia</taxon>
        <taxon>Cytophagales</taxon>
        <taxon>Shiellaceae</taxon>
        <taxon>Shiella</taxon>
    </lineage>
</organism>
<reference evidence="2" key="1">
    <citation type="submission" date="2023-06" db="EMBL/GenBank/DDBJ databases">
        <title>Cytophagales bacterium Strain LB-30, isolated from soil.</title>
        <authorList>
            <person name="Liu B."/>
        </authorList>
    </citation>
    <scope>NUCLEOTIDE SEQUENCE</scope>
    <source>
        <strain evidence="2">LB-30</strain>
    </source>
</reference>
<accession>A0ABT8F946</accession>
<proteinExistence type="predicted"/>